<dbReference type="SMART" id="SM00322">
    <property type="entry name" value="KH"/>
    <property type="match status" value="1"/>
</dbReference>
<dbReference type="EMBL" id="JBANQN010000008">
    <property type="protein sequence ID" value="KAK6783505.1"/>
    <property type="molecule type" value="Genomic_DNA"/>
</dbReference>
<feature type="domain" description="K Homology" evidence="4">
    <location>
        <begin position="70"/>
        <end position="145"/>
    </location>
</feature>
<keyword evidence="6" id="KW-1185">Reference proteome</keyword>
<evidence type="ECO:0000313" key="6">
    <source>
        <dbReference type="Proteomes" id="UP001371456"/>
    </source>
</evidence>
<evidence type="ECO:0000259" key="4">
    <source>
        <dbReference type="SMART" id="SM00322"/>
    </source>
</evidence>
<name>A0AAN8Y8F5_SOLBU</name>
<dbReference type="PROSITE" id="PS50084">
    <property type="entry name" value="KH_TYPE_1"/>
    <property type="match status" value="1"/>
</dbReference>
<keyword evidence="1" id="KW-0677">Repeat</keyword>
<dbReference type="Pfam" id="PF00013">
    <property type="entry name" value="KH_1"/>
    <property type="match status" value="1"/>
</dbReference>
<evidence type="ECO:0000256" key="3">
    <source>
        <dbReference type="SAM" id="MobiDB-lite"/>
    </source>
</evidence>
<dbReference type="Proteomes" id="UP001371456">
    <property type="component" value="Unassembled WGS sequence"/>
</dbReference>
<evidence type="ECO:0000256" key="2">
    <source>
        <dbReference type="PROSITE-ProRule" id="PRU00117"/>
    </source>
</evidence>
<dbReference type="AlphaFoldDB" id="A0AAN8Y8F5"/>
<dbReference type="GO" id="GO:0003723">
    <property type="term" value="F:RNA binding"/>
    <property type="evidence" value="ECO:0007669"/>
    <property type="project" value="UniProtKB-UniRule"/>
</dbReference>
<comment type="caution">
    <text evidence="5">The sequence shown here is derived from an EMBL/GenBank/DDBJ whole genome shotgun (WGS) entry which is preliminary data.</text>
</comment>
<keyword evidence="2" id="KW-0694">RNA-binding</keyword>
<dbReference type="SUPFAM" id="SSF54791">
    <property type="entry name" value="Eukaryotic type KH-domain (KH-domain type I)"/>
    <property type="match status" value="1"/>
</dbReference>
<protein>
    <recommendedName>
        <fullName evidence="4">K Homology domain-containing protein</fullName>
    </recommendedName>
</protein>
<dbReference type="InterPro" id="IPR036612">
    <property type="entry name" value="KH_dom_type_1_sf"/>
</dbReference>
<dbReference type="InterPro" id="IPR004088">
    <property type="entry name" value="KH_dom_type_1"/>
</dbReference>
<feature type="region of interest" description="Disordered" evidence="3">
    <location>
        <begin position="1"/>
        <end position="23"/>
    </location>
</feature>
<gene>
    <name evidence="5" type="ORF">RDI58_021302</name>
</gene>
<evidence type="ECO:0000256" key="1">
    <source>
        <dbReference type="ARBA" id="ARBA00022737"/>
    </source>
</evidence>
<evidence type="ECO:0000313" key="5">
    <source>
        <dbReference type="EMBL" id="KAK6783505.1"/>
    </source>
</evidence>
<dbReference type="CDD" id="cd22460">
    <property type="entry name" value="KH-I_PEPPER_rpt2_like"/>
    <property type="match status" value="1"/>
</dbReference>
<sequence length="180" mass="19913">MSDYSESGGNKRRNTRNDKDPFSIGPDDTVYRYLCPVKKIGSIIAQGALFRVYDKIISDDTTDENSEEASQVTVKLLVSSNQIGCIIGKGGQIVQDIRSETGAQIRILKDKHLPACALSSDELVQIFGEVVVVKKALFEVASRLHNNPSRTQHILASDVPTIYSSRSSLIVLLVVLQYWE</sequence>
<organism evidence="5 6">
    <name type="scientific">Solanum bulbocastanum</name>
    <name type="common">Wild potato</name>
    <dbReference type="NCBI Taxonomy" id="147425"/>
    <lineage>
        <taxon>Eukaryota</taxon>
        <taxon>Viridiplantae</taxon>
        <taxon>Streptophyta</taxon>
        <taxon>Embryophyta</taxon>
        <taxon>Tracheophyta</taxon>
        <taxon>Spermatophyta</taxon>
        <taxon>Magnoliopsida</taxon>
        <taxon>eudicotyledons</taxon>
        <taxon>Gunneridae</taxon>
        <taxon>Pentapetalae</taxon>
        <taxon>asterids</taxon>
        <taxon>lamiids</taxon>
        <taxon>Solanales</taxon>
        <taxon>Solanaceae</taxon>
        <taxon>Solanoideae</taxon>
        <taxon>Solaneae</taxon>
        <taxon>Solanum</taxon>
    </lineage>
</organism>
<dbReference type="PANTHER" id="PTHR10288">
    <property type="entry name" value="KH DOMAIN CONTAINING RNA BINDING PROTEIN"/>
    <property type="match status" value="1"/>
</dbReference>
<dbReference type="InterPro" id="IPR004087">
    <property type="entry name" value="KH_dom"/>
</dbReference>
<dbReference type="Gene3D" id="3.30.1370.10">
    <property type="entry name" value="K Homology domain, type 1"/>
    <property type="match status" value="1"/>
</dbReference>
<accession>A0AAN8Y8F5</accession>
<reference evidence="5 6" key="1">
    <citation type="submission" date="2024-02" db="EMBL/GenBank/DDBJ databases">
        <title>de novo genome assembly of Solanum bulbocastanum strain 11H21.</title>
        <authorList>
            <person name="Hosaka A.J."/>
        </authorList>
    </citation>
    <scope>NUCLEOTIDE SEQUENCE [LARGE SCALE GENOMIC DNA]</scope>
    <source>
        <tissue evidence="5">Young leaves</tissue>
    </source>
</reference>
<proteinExistence type="predicted"/>